<dbReference type="Proteomes" id="UP001521137">
    <property type="component" value="Unassembled WGS sequence"/>
</dbReference>
<evidence type="ECO:0000259" key="2">
    <source>
        <dbReference type="Pfam" id="PF18559"/>
    </source>
</evidence>
<comment type="caution">
    <text evidence="3">The sequence shown here is derived from an EMBL/GenBank/DDBJ whole genome shotgun (WGS) entry which is preliminary data.</text>
</comment>
<dbReference type="Pfam" id="PF18559">
    <property type="entry name" value="Exop_C"/>
    <property type="match status" value="1"/>
</dbReference>
<dbReference type="RefSeq" id="WP_235310586.1">
    <property type="nucleotide sequence ID" value="NZ_JAKGAS010000001.1"/>
</dbReference>
<dbReference type="EMBL" id="JAKGAS010000001">
    <property type="protein sequence ID" value="MCF2947074.1"/>
    <property type="molecule type" value="Genomic_DNA"/>
</dbReference>
<dbReference type="SUPFAM" id="SSF49785">
    <property type="entry name" value="Galactose-binding domain-like"/>
    <property type="match status" value="1"/>
</dbReference>
<feature type="signal peptide" evidence="1">
    <location>
        <begin position="1"/>
        <end position="28"/>
    </location>
</feature>
<sequence length="226" mass="25379">MKINNWKINTRFKAIFVLLCFTTLEANAEKFNPISQYLMNGKAVPNWVAYAGNSMNYFIPLENGDLATKRKSLVIEPIIENKALSGLYLKWSGKKVKNEWGGNQLGNTFFSIGRHNIDLSSVEDSAALALEIKVLRRPNENVNLSMQCNNSNKCTGEFPIKNILKSTKKDEWIQLPIPLNCFNRNGDFDFTKVTNVLSIATQGKLELEIKSIQLVAMDAGDKGCKV</sequence>
<keyword evidence="1" id="KW-0732">Signal</keyword>
<evidence type="ECO:0000313" key="4">
    <source>
        <dbReference type="Proteomes" id="UP001521137"/>
    </source>
</evidence>
<dbReference type="InterPro" id="IPR041443">
    <property type="entry name" value="Exop_C"/>
</dbReference>
<evidence type="ECO:0000256" key="1">
    <source>
        <dbReference type="SAM" id="SignalP"/>
    </source>
</evidence>
<feature type="domain" description="ExoP galactose-binding-like" evidence="2">
    <location>
        <begin position="97"/>
        <end position="214"/>
    </location>
</feature>
<name>A0ABS9D375_9ALTE</name>
<keyword evidence="4" id="KW-1185">Reference proteome</keyword>
<organism evidence="3 4">
    <name type="scientific">Paraglaciecola algarum</name>
    <dbReference type="NCBI Taxonomy" id="3050085"/>
    <lineage>
        <taxon>Bacteria</taxon>
        <taxon>Pseudomonadati</taxon>
        <taxon>Pseudomonadota</taxon>
        <taxon>Gammaproteobacteria</taxon>
        <taxon>Alteromonadales</taxon>
        <taxon>Alteromonadaceae</taxon>
        <taxon>Paraglaciecola</taxon>
    </lineage>
</organism>
<protein>
    <recommendedName>
        <fullName evidence="2">ExoP galactose-binding-like domain-containing protein</fullName>
    </recommendedName>
</protein>
<reference evidence="3 4" key="1">
    <citation type="submission" date="2022-01" db="EMBL/GenBank/DDBJ databases">
        <title>Paraglaciecola sp. G1-23.</title>
        <authorList>
            <person name="Jin M.S."/>
            <person name="Han D.M."/>
            <person name="Kim H.M."/>
            <person name="Jeon C.O."/>
        </authorList>
    </citation>
    <scope>NUCLEOTIDE SEQUENCE [LARGE SCALE GENOMIC DNA]</scope>
    <source>
        <strain evidence="3 4">G1-23</strain>
    </source>
</reference>
<accession>A0ABS9D375</accession>
<dbReference type="InterPro" id="IPR008979">
    <property type="entry name" value="Galactose-bd-like_sf"/>
</dbReference>
<gene>
    <name evidence="3" type="ORF">L0668_03080</name>
</gene>
<evidence type="ECO:0000313" key="3">
    <source>
        <dbReference type="EMBL" id="MCF2947074.1"/>
    </source>
</evidence>
<dbReference type="Gene3D" id="2.60.120.430">
    <property type="entry name" value="Galactose-binding lectin"/>
    <property type="match status" value="1"/>
</dbReference>
<feature type="chain" id="PRO_5045169083" description="ExoP galactose-binding-like domain-containing protein" evidence="1">
    <location>
        <begin position="29"/>
        <end position="226"/>
    </location>
</feature>
<proteinExistence type="predicted"/>